<dbReference type="InParanoid" id="A0A0D2ANP9"/>
<dbReference type="Proteomes" id="UP000053259">
    <property type="component" value="Unassembled WGS sequence"/>
</dbReference>
<evidence type="ECO:0000313" key="3">
    <source>
        <dbReference type="Proteomes" id="UP000053259"/>
    </source>
</evidence>
<dbReference type="Pfam" id="PF03061">
    <property type="entry name" value="4HBT"/>
    <property type="match status" value="1"/>
</dbReference>
<proteinExistence type="predicted"/>
<dbReference type="SUPFAM" id="SSF54637">
    <property type="entry name" value="Thioesterase/thiol ester dehydrase-isomerase"/>
    <property type="match status" value="1"/>
</dbReference>
<accession>A0A0D2ANP9</accession>
<dbReference type="InterPro" id="IPR006683">
    <property type="entry name" value="Thioestr_dom"/>
</dbReference>
<keyword evidence="3" id="KW-1185">Reference proteome</keyword>
<dbReference type="Gene3D" id="3.10.129.10">
    <property type="entry name" value="Hotdog Thioesterase"/>
    <property type="match status" value="1"/>
</dbReference>
<feature type="domain" description="Thioesterase" evidence="1">
    <location>
        <begin position="100"/>
        <end position="183"/>
    </location>
</feature>
<dbReference type="AlphaFoldDB" id="A0A0D2ANP9"/>
<reference evidence="2 3" key="1">
    <citation type="submission" date="2015-01" db="EMBL/GenBank/DDBJ databases">
        <title>The Genome Sequence of Ochroconis gallopava CBS43764.</title>
        <authorList>
            <consortium name="The Broad Institute Genomics Platform"/>
            <person name="Cuomo C."/>
            <person name="de Hoog S."/>
            <person name="Gorbushina A."/>
            <person name="Stielow B."/>
            <person name="Teixiera M."/>
            <person name="Abouelleil A."/>
            <person name="Chapman S.B."/>
            <person name="Priest M."/>
            <person name="Young S.K."/>
            <person name="Wortman J."/>
            <person name="Nusbaum C."/>
            <person name="Birren B."/>
        </authorList>
    </citation>
    <scope>NUCLEOTIDE SEQUENCE [LARGE SCALE GENOMIC DNA]</scope>
    <source>
        <strain evidence="2 3">CBS 43764</strain>
    </source>
</reference>
<dbReference type="VEuPathDB" id="FungiDB:PV09_01082"/>
<dbReference type="CDD" id="cd03443">
    <property type="entry name" value="PaaI_thioesterase"/>
    <property type="match status" value="1"/>
</dbReference>
<sequence length="205" mass="22896">MVHAENLLHYRAGCENLGYFKSVPWCAAIINNPKYVPSVTPTRLPKPTGEDEFFAKTLQTEDTIKRLLTINSIPDPSRDPPIKEVLVFFEVGKGVNGYPNTCHGGFVATMLDEVMGLVLNVIQLYENSKTGRNDKISHMTAYLNTRYLAPVPTPGIILATATVVKQEGRKMWIKGTLEDSERKIMAESESLYIQAKKDPRASLKL</sequence>
<dbReference type="InterPro" id="IPR052061">
    <property type="entry name" value="PTE-AB_protein"/>
</dbReference>
<gene>
    <name evidence="2" type="ORF">PV09_01082</name>
</gene>
<dbReference type="InterPro" id="IPR029069">
    <property type="entry name" value="HotDog_dom_sf"/>
</dbReference>
<evidence type="ECO:0000259" key="1">
    <source>
        <dbReference type="Pfam" id="PF03061"/>
    </source>
</evidence>
<dbReference type="PANTHER" id="PTHR47260">
    <property type="entry name" value="UPF0644 PROTEIN PB2B4.06"/>
    <property type="match status" value="1"/>
</dbReference>
<evidence type="ECO:0000313" key="2">
    <source>
        <dbReference type="EMBL" id="KIW08150.1"/>
    </source>
</evidence>
<dbReference type="OrthoDB" id="506431at2759"/>
<dbReference type="RefSeq" id="XP_016218019.1">
    <property type="nucleotide sequence ID" value="XM_016353924.1"/>
</dbReference>
<dbReference type="HOGENOM" id="CLU_052827_4_2_1"/>
<dbReference type="GeneID" id="27309055"/>
<name>A0A0D2ANP9_9PEZI</name>
<organism evidence="2 3">
    <name type="scientific">Verruconis gallopava</name>
    <dbReference type="NCBI Taxonomy" id="253628"/>
    <lineage>
        <taxon>Eukaryota</taxon>
        <taxon>Fungi</taxon>
        <taxon>Dikarya</taxon>
        <taxon>Ascomycota</taxon>
        <taxon>Pezizomycotina</taxon>
        <taxon>Dothideomycetes</taxon>
        <taxon>Pleosporomycetidae</taxon>
        <taxon>Venturiales</taxon>
        <taxon>Sympoventuriaceae</taxon>
        <taxon>Verruconis</taxon>
    </lineage>
</organism>
<protein>
    <recommendedName>
        <fullName evidence="1">Thioesterase domain-containing protein</fullName>
    </recommendedName>
</protein>
<dbReference type="PANTHER" id="PTHR47260:SF3">
    <property type="entry name" value="THIOESTERASE FAMILY PROTEIN (AFU_ORTHOLOGUE AFUA_7G03960)"/>
    <property type="match status" value="1"/>
</dbReference>
<dbReference type="EMBL" id="KN847531">
    <property type="protein sequence ID" value="KIW08150.1"/>
    <property type="molecule type" value="Genomic_DNA"/>
</dbReference>